<name>A0AAQ3SYH4_PASNO</name>
<dbReference type="PANTHER" id="PTHR32141:SF45">
    <property type="entry name" value="OS07G0285200 PROTEIN"/>
    <property type="match status" value="1"/>
</dbReference>
<protein>
    <recommendedName>
        <fullName evidence="2">F-box domain-containing protein</fullName>
    </recommendedName>
</protein>
<dbReference type="InterPro" id="IPR055302">
    <property type="entry name" value="F-box_dom-containing"/>
</dbReference>
<dbReference type="Pfam" id="PF00646">
    <property type="entry name" value="F-box"/>
    <property type="match status" value="1"/>
</dbReference>
<dbReference type="Proteomes" id="UP001341281">
    <property type="component" value="Chromosome 03"/>
</dbReference>
<evidence type="ECO:0000259" key="2">
    <source>
        <dbReference type="Pfam" id="PF00646"/>
    </source>
</evidence>
<proteinExistence type="predicted"/>
<evidence type="ECO:0000313" key="3">
    <source>
        <dbReference type="EMBL" id="WVZ62782.1"/>
    </source>
</evidence>
<organism evidence="3 4">
    <name type="scientific">Paspalum notatum var. saurae</name>
    <dbReference type="NCBI Taxonomy" id="547442"/>
    <lineage>
        <taxon>Eukaryota</taxon>
        <taxon>Viridiplantae</taxon>
        <taxon>Streptophyta</taxon>
        <taxon>Embryophyta</taxon>
        <taxon>Tracheophyta</taxon>
        <taxon>Spermatophyta</taxon>
        <taxon>Magnoliopsida</taxon>
        <taxon>Liliopsida</taxon>
        <taxon>Poales</taxon>
        <taxon>Poaceae</taxon>
        <taxon>PACMAD clade</taxon>
        <taxon>Panicoideae</taxon>
        <taxon>Andropogonodae</taxon>
        <taxon>Paspaleae</taxon>
        <taxon>Paspalinae</taxon>
        <taxon>Paspalum</taxon>
    </lineage>
</organism>
<feature type="region of interest" description="Disordered" evidence="1">
    <location>
        <begin position="1"/>
        <end position="37"/>
    </location>
</feature>
<dbReference type="PANTHER" id="PTHR32141">
    <property type="match status" value="1"/>
</dbReference>
<reference evidence="3 4" key="1">
    <citation type="submission" date="2024-02" db="EMBL/GenBank/DDBJ databases">
        <title>High-quality chromosome-scale genome assembly of Pensacola bahiagrass (Paspalum notatum Flugge var. saurae).</title>
        <authorList>
            <person name="Vega J.M."/>
            <person name="Podio M."/>
            <person name="Orjuela J."/>
            <person name="Siena L.A."/>
            <person name="Pessino S.C."/>
            <person name="Combes M.C."/>
            <person name="Mariac C."/>
            <person name="Albertini E."/>
            <person name="Pupilli F."/>
            <person name="Ortiz J.P.A."/>
            <person name="Leblanc O."/>
        </authorList>
    </citation>
    <scope>NUCLEOTIDE SEQUENCE [LARGE SCALE GENOMIC DNA]</scope>
    <source>
        <strain evidence="3">R1</strain>
        <tissue evidence="3">Leaf</tissue>
    </source>
</reference>
<feature type="domain" description="F-box" evidence="2">
    <location>
        <begin position="38"/>
        <end position="73"/>
    </location>
</feature>
<dbReference type="SUPFAM" id="SSF81383">
    <property type="entry name" value="F-box domain"/>
    <property type="match status" value="1"/>
</dbReference>
<dbReference type="EMBL" id="CP144747">
    <property type="protein sequence ID" value="WVZ62782.1"/>
    <property type="molecule type" value="Genomic_DNA"/>
</dbReference>
<accession>A0AAQ3SYH4</accession>
<sequence length="110" mass="11769">MDAASASSTAAKRRRSDRKGRQTPGSGSGEGEDNIDPISCLPGAVLGTIISFLPTKDGTRTQSVSRRWRPLWHGSAPLNLQVDRSLSGQDRRRIAVVSKILVSSNRVGKG</sequence>
<dbReference type="Gene3D" id="1.20.1280.50">
    <property type="match status" value="1"/>
</dbReference>
<dbReference type="InterPro" id="IPR036047">
    <property type="entry name" value="F-box-like_dom_sf"/>
</dbReference>
<dbReference type="AlphaFoldDB" id="A0AAQ3SYH4"/>
<keyword evidence="4" id="KW-1185">Reference proteome</keyword>
<gene>
    <name evidence="3" type="ORF">U9M48_012484</name>
</gene>
<evidence type="ECO:0000256" key="1">
    <source>
        <dbReference type="SAM" id="MobiDB-lite"/>
    </source>
</evidence>
<evidence type="ECO:0000313" key="4">
    <source>
        <dbReference type="Proteomes" id="UP001341281"/>
    </source>
</evidence>
<dbReference type="InterPro" id="IPR001810">
    <property type="entry name" value="F-box_dom"/>
</dbReference>
<feature type="compositionally biased region" description="Low complexity" evidence="1">
    <location>
        <begin position="1"/>
        <end position="10"/>
    </location>
</feature>